<evidence type="ECO:0000256" key="2">
    <source>
        <dbReference type="ARBA" id="ARBA00022692"/>
    </source>
</evidence>
<feature type="transmembrane region" description="Helical" evidence="5">
    <location>
        <begin position="258"/>
        <end position="278"/>
    </location>
</feature>
<keyword evidence="1 5" id="KW-1003">Cell membrane</keyword>
<feature type="transmembrane region" description="Helical" evidence="5">
    <location>
        <begin position="186"/>
        <end position="203"/>
    </location>
</feature>
<feature type="transmembrane region" description="Helical" evidence="5">
    <location>
        <begin position="144"/>
        <end position="166"/>
    </location>
</feature>
<keyword evidence="8" id="KW-1185">Reference proteome</keyword>
<dbReference type="Pfam" id="PF03699">
    <property type="entry name" value="UPF0182"/>
    <property type="match status" value="1"/>
</dbReference>
<proteinExistence type="inferred from homology"/>
<evidence type="ECO:0000313" key="7">
    <source>
        <dbReference type="EMBL" id="RNB43713.1"/>
    </source>
</evidence>
<evidence type="ECO:0000256" key="3">
    <source>
        <dbReference type="ARBA" id="ARBA00022989"/>
    </source>
</evidence>
<feature type="transmembrane region" description="Helical" evidence="5">
    <location>
        <begin position="41"/>
        <end position="61"/>
    </location>
</feature>
<dbReference type="OrthoDB" id="9763654at2"/>
<protein>
    <recommendedName>
        <fullName evidence="5">UPF0182 protein EDM22_18445</fullName>
    </recommendedName>
</protein>
<comment type="caution">
    <text evidence="7">The sequence shown here is derived from an EMBL/GenBank/DDBJ whole genome shotgun (WGS) entry which is preliminary data.</text>
</comment>
<dbReference type="Proteomes" id="UP000275048">
    <property type="component" value="Unassembled WGS sequence"/>
</dbReference>
<evidence type="ECO:0000256" key="4">
    <source>
        <dbReference type="ARBA" id="ARBA00023136"/>
    </source>
</evidence>
<evidence type="ECO:0000256" key="1">
    <source>
        <dbReference type="ARBA" id="ARBA00022475"/>
    </source>
</evidence>
<organism evidence="7 8">
    <name type="scientific">Agromyces tardus</name>
    <dbReference type="NCBI Taxonomy" id="2583849"/>
    <lineage>
        <taxon>Bacteria</taxon>
        <taxon>Bacillati</taxon>
        <taxon>Actinomycetota</taxon>
        <taxon>Actinomycetes</taxon>
        <taxon>Micrococcales</taxon>
        <taxon>Microbacteriaceae</taxon>
        <taxon>Agromyces</taxon>
    </lineage>
</organism>
<dbReference type="GO" id="GO:0005886">
    <property type="term" value="C:plasma membrane"/>
    <property type="evidence" value="ECO:0007669"/>
    <property type="project" value="UniProtKB-SubCell"/>
</dbReference>
<dbReference type="AlphaFoldDB" id="A0A3M7ZXL5"/>
<feature type="region of interest" description="Disordered" evidence="6">
    <location>
        <begin position="863"/>
        <end position="888"/>
    </location>
</feature>
<dbReference type="PANTHER" id="PTHR39344:SF1">
    <property type="entry name" value="UPF0182 PROTEIN SLL1060"/>
    <property type="match status" value="1"/>
</dbReference>
<evidence type="ECO:0000256" key="6">
    <source>
        <dbReference type="SAM" id="MobiDB-lite"/>
    </source>
</evidence>
<evidence type="ECO:0000256" key="5">
    <source>
        <dbReference type="HAMAP-Rule" id="MF_01600"/>
    </source>
</evidence>
<evidence type="ECO:0000313" key="8">
    <source>
        <dbReference type="Proteomes" id="UP000275048"/>
    </source>
</evidence>
<dbReference type="PANTHER" id="PTHR39344">
    <property type="entry name" value="UPF0182 PROTEIN SLL1060"/>
    <property type="match status" value="1"/>
</dbReference>
<dbReference type="GO" id="GO:0005576">
    <property type="term" value="C:extracellular region"/>
    <property type="evidence" value="ECO:0007669"/>
    <property type="project" value="TreeGrafter"/>
</dbReference>
<dbReference type="EMBL" id="RHHB01000070">
    <property type="protein sequence ID" value="RNB43713.1"/>
    <property type="molecule type" value="Genomic_DNA"/>
</dbReference>
<dbReference type="InterPro" id="IPR005372">
    <property type="entry name" value="UPF0182"/>
</dbReference>
<keyword evidence="2 5" id="KW-0812">Transmembrane</keyword>
<reference evidence="7 8" key="1">
    <citation type="submission" date="2018-10" db="EMBL/GenBank/DDBJ databases">
        <title>Isolation, diversity and antibacterial activity of antinobacteria from the wheat rhizosphere soil.</title>
        <authorList>
            <person name="Sun T."/>
        </authorList>
    </citation>
    <scope>NUCLEOTIDE SEQUENCE [LARGE SCALE GENOMIC DNA]</scope>
    <source>
        <strain evidence="7 8">SJ-23</strain>
    </source>
</reference>
<comment type="caution">
    <text evidence="5">Lacks conserved residue(s) required for the propagation of feature annotation.</text>
</comment>
<feature type="compositionally biased region" description="Low complexity" evidence="6">
    <location>
        <begin position="879"/>
        <end position="888"/>
    </location>
</feature>
<comment type="similarity">
    <text evidence="5">Belongs to the UPF0182 family.</text>
</comment>
<dbReference type="HAMAP" id="MF_01600">
    <property type="entry name" value="UPF0182"/>
    <property type="match status" value="1"/>
</dbReference>
<gene>
    <name evidence="7" type="ORF">EDM22_18445</name>
</gene>
<keyword evidence="4 5" id="KW-0472">Membrane</keyword>
<feature type="transmembrane region" description="Helical" evidence="5">
    <location>
        <begin position="87"/>
        <end position="108"/>
    </location>
</feature>
<accession>A0A3M7ZXL5</accession>
<name>A0A3M7ZXL5_9MICO</name>
<comment type="subcellular location">
    <subcellularLocation>
        <location evidence="5">Cell membrane</location>
        <topology evidence="5">Multi-pass membrane protein</topology>
    </subcellularLocation>
</comment>
<feature type="transmembrane region" description="Helical" evidence="5">
    <location>
        <begin position="232"/>
        <end position="251"/>
    </location>
</feature>
<sequence>MVGALVVAFFVFAGLYADVLWYDQLGFLSVLTTEWVSRIVLFVIGFLAMAVPVWASIQIAYRTRPVYAKLNSQLDRYQEVFEPLRRLAMYGIPILLGLFAGVSTSSRWEAVLTFLNRTPFGQKDPQFGLDVGFYVFELPFYRSVVGFASAVVLLSLLLVIATNYLYGAIRVSGREVVISKSARIQIAVTAGVYLLLQAVSIWLDQYATVTETGSLITGAAYTDVNAVIPGRAILAAIAVVVAVLFFITAAIGRWRLPLVGTALLIVSSLLIGSLYPWVVQRFQVDPSARTLEAEYIKRNIDLTRDAFGLSDIEAIPYQAKTDAEPGALRSDAETTASIRLMDPLVIGPAFQQLEQFRQYYQFPDALDVDRYNINGQSQDTVVAIRDLNLAGLGDAQTWFNAHLVYTHGYGLVAAAGNQRSTDGQPVFLQSGIPSSGELPEFEPRVYFGEESPDYSIVGAPKESKPVELDYPAGGDSGDQTYTTFTGDGGPKLDNVFTKLIYALKFQSEQIFLSDQVTNDSQILYDRDPIERVQKVAPYLTLDTDAYPSVVDGRVVWIVDGYTMTDQYPYSNKVSMSEAISDSEGITQPLAFDEVNYLRNSVKATVDAYDGSVTLYAWDTQDPILKTWKKVFGGTLKSMESMSGDLMSHVRYPADLFKVQRAVLGRYHVTDPGSFYSREDAWTTPKDPTQPSTTSLLQPPYYLTMQMPGQDAPSYSLYSTFIPEARGQASRNVLRGYLAVDADAGSTDGKRADGYGKLRLLTLPEDDNVPGPGQVQNQFNGDPSISAQLNILKQGQSEVINGNLLTVPVGGGLLYVQPVYVKSTGETSYPLLQKVLVAFGDQIAFQDTLDLALDVLFGGDSGADAGDNAVDPNAQPTTPPTDSGTPTVPSDEVQALLNQASAEIKAKQAALAAGDWAAYGAADARLAEIIAKLLTLTETPQ</sequence>
<keyword evidence="3 5" id="KW-1133">Transmembrane helix</keyword>